<comment type="subunit">
    <text evidence="13">Homohexamer. Forms a ring that surrounds DNA.</text>
</comment>
<dbReference type="InterPro" id="IPR025199">
    <property type="entry name" value="FtsK_4TM"/>
</dbReference>
<dbReference type="InterPro" id="IPR027417">
    <property type="entry name" value="P-loop_NTPase"/>
</dbReference>
<comment type="similarity">
    <text evidence="2">Belongs to the FtsK/SpoIIIE/SftA family.</text>
</comment>
<evidence type="ECO:0000256" key="14">
    <source>
        <dbReference type="PROSITE-ProRule" id="PRU00289"/>
    </source>
</evidence>
<keyword evidence="8 14" id="KW-0067">ATP-binding</keyword>
<dbReference type="SUPFAM" id="SSF46785">
    <property type="entry name" value="Winged helix' DNA-binding domain"/>
    <property type="match status" value="1"/>
</dbReference>
<evidence type="ECO:0000256" key="16">
    <source>
        <dbReference type="SAM" id="Phobius"/>
    </source>
</evidence>
<keyword evidence="6 14" id="KW-0547">Nucleotide-binding</keyword>
<keyword evidence="9 16" id="KW-1133">Transmembrane helix</keyword>
<evidence type="ECO:0000256" key="1">
    <source>
        <dbReference type="ARBA" id="ARBA00004651"/>
    </source>
</evidence>
<dbReference type="Pfam" id="PF17854">
    <property type="entry name" value="FtsK_alpha"/>
    <property type="match status" value="1"/>
</dbReference>
<evidence type="ECO:0000256" key="2">
    <source>
        <dbReference type="ARBA" id="ARBA00006474"/>
    </source>
</evidence>
<evidence type="ECO:0000313" key="18">
    <source>
        <dbReference type="EMBL" id="XCN73291.1"/>
    </source>
</evidence>
<evidence type="ECO:0000256" key="5">
    <source>
        <dbReference type="ARBA" id="ARBA00022692"/>
    </source>
</evidence>
<keyword evidence="10" id="KW-0238">DNA-binding</keyword>
<dbReference type="PROSITE" id="PS50901">
    <property type="entry name" value="FTSK"/>
    <property type="match status" value="1"/>
</dbReference>
<feature type="binding site" evidence="14">
    <location>
        <begin position="437"/>
        <end position="444"/>
    </location>
    <ligand>
        <name>ATP</name>
        <dbReference type="ChEBI" id="CHEBI:30616"/>
    </ligand>
</feature>
<dbReference type="SUPFAM" id="SSF52540">
    <property type="entry name" value="P-loop containing nucleoside triphosphate hydrolases"/>
    <property type="match status" value="1"/>
</dbReference>
<feature type="transmembrane region" description="Helical" evidence="16">
    <location>
        <begin position="64"/>
        <end position="90"/>
    </location>
</feature>
<dbReference type="Gene3D" id="1.10.10.10">
    <property type="entry name" value="Winged helix-like DNA-binding domain superfamily/Winged helix DNA-binding domain"/>
    <property type="match status" value="1"/>
</dbReference>
<dbReference type="GO" id="GO:0051301">
    <property type="term" value="P:cell division"/>
    <property type="evidence" value="ECO:0007669"/>
    <property type="project" value="UniProtKB-KW"/>
</dbReference>
<keyword evidence="11 16" id="KW-0472">Membrane</keyword>
<reference evidence="18" key="1">
    <citation type="journal article" date="2024" name="Syst. Appl. Microbiol.">
        <title>First single-strain enrichments of Electrothrix cable bacteria, description of E. aestuarii sp. nov. and E. rattekaaiensis sp. nov., and proposal of a cable bacteria taxonomy following the rules of the SeqCode.</title>
        <authorList>
            <person name="Plum-Jensen L.E."/>
            <person name="Schramm A."/>
            <person name="Marshall I.P.G."/>
        </authorList>
    </citation>
    <scope>NUCLEOTIDE SEQUENCE</scope>
    <source>
        <strain evidence="18">Rat1</strain>
    </source>
</reference>
<dbReference type="SMART" id="SM00382">
    <property type="entry name" value="AAA"/>
    <property type="match status" value="1"/>
</dbReference>
<comment type="subcellular location">
    <subcellularLocation>
        <location evidence="1">Cell membrane</location>
        <topology evidence="1">Multi-pass membrane protein</topology>
    </subcellularLocation>
</comment>
<evidence type="ECO:0000256" key="3">
    <source>
        <dbReference type="ARBA" id="ARBA00022475"/>
    </source>
</evidence>
<protein>
    <submittedName>
        <fullName evidence="18">DNA translocase FtsK 4TM domain-containing protein</fullName>
    </submittedName>
</protein>
<dbReference type="InterPro" id="IPR003593">
    <property type="entry name" value="AAA+_ATPase"/>
</dbReference>
<gene>
    <name evidence="18" type="ORF">Q3M24_00585</name>
</gene>
<keyword evidence="3" id="KW-1003">Cell membrane</keyword>
<dbReference type="InterPro" id="IPR002543">
    <property type="entry name" value="FtsK_dom"/>
</dbReference>
<evidence type="ECO:0000256" key="7">
    <source>
        <dbReference type="ARBA" id="ARBA00022829"/>
    </source>
</evidence>
<dbReference type="PANTHER" id="PTHR22683">
    <property type="entry name" value="SPORULATION PROTEIN RELATED"/>
    <property type="match status" value="1"/>
</dbReference>
<dbReference type="EMBL" id="CP159373">
    <property type="protein sequence ID" value="XCN73291.1"/>
    <property type="molecule type" value="Genomic_DNA"/>
</dbReference>
<dbReference type="GO" id="GO:0005886">
    <property type="term" value="C:plasma membrane"/>
    <property type="evidence" value="ECO:0007669"/>
    <property type="project" value="UniProtKB-SubCell"/>
</dbReference>
<evidence type="ECO:0000256" key="8">
    <source>
        <dbReference type="ARBA" id="ARBA00022840"/>
    </source>
</evidence>
<sequence length="747" mass="81550">MASIPRLAADEKKIYQEITAISCLFLGIFLLLSLVSYVLPIFAAQAILPTAEGNWCGGVGFYTAFYLFSFVGVISFFPVLLLFYVAVAVFTVSATLDRLPYIIAGGTGTLLAASGLLAGAEQIFFPAEFILPGGYLGDLLRSALEGALGVVGSVLILVLALIYSLMASIRFSPLASALWFWEQTPLVIEKVVASKEWTGDKLITWKEERQKRLAERPAPLKINKPFTALLEPRSEKKETRIAEAGPANSQKGPTVHEPVRRETVMGSDNTSSAIKPSSGRAGIFQPPPISLLEKNTQGDLEVDRQHYYKVSEKLVAKLLDFSVQGEVVGVSPGPVVTTYEFSPAAGVKINKVVNLADDLAMVLKVDRVRVVGSIPGKAAIGIEIPNPERRTVFFRDILLSNAYRRSASFLTVALGYDVIGKPAVADLAKMPHLLIAGATGAGKSVAINAFICSILYKATPDMVRLLMIDPKRIELSVYEGIPHLLHPVVVEPKMASRALIWAVREMERRYRLLEEHRVKSFTSYNEIATEKLPYIVIIVDELADLMMVASKDVETSIARLAQMARAAGMHIILATQRPSVDVLTGLIKANFPTRISFKVSSKVDSRTILDSSGAEHLLGLGDMLFLPPGAAKLKRIHGAFISEEETERIIAFLKEQGAAEYDESVLQMVEEEPTGSEDGEAEYDEKYDEAVAVVTETGQASISMVQRRLRVGYNRAARMIEMMERDGVVGPSDGSKPREVLARGGYS</sequence>
<dbReference type="PANTHER" id="PTHR22683:SF41">
    <property type="entry name" value="DNA TRANSLOCASE FTSK"/>
    <property type="match status" value="1"/>
</dbReference>
<dbReference type="GO" id="GO:0007059">
    <property type="term" value="P:chromosome segregation"/>
    <property type="evidence" value="ECO:0007669"/>
    <property type="project" value="UniProtKB-KW"/>
</dbReference>
<dbReference type="Pfam" id="PF09397">
    <property type="entry name" value="FtsK_gamma"/>
    <property type="match status" value="1"/>
</dbReference>
<feature type="transmembrane region" description="Helical" evidence="16">
    <location>
        <begin position="147"/>
        <end position="166"/>
    </location>
</feature>
<organism evidence="18">
    <name type="scientific">Candidatus Electrothrix aestuarii</name>
    <dbReference type="NCBI Taxonomy" id="3062594"/>
    <lineage>
        <taxon>Bacteria</taxon>
        <taxon>Pseudomonadati</taxon>
        <taxon>Thermodesulfobacteriota</taxon>
        <taxon>Desulfobulbia</taxon>
        <taxon>Desulfobulbales</taxon>
        <taxon>Desulfobulbaceae</taxon>
        <taxon>Candidatus Electrothrix</taxon>
    </lineage>
</organism>
<dbReference type="CDD" id="cd01127">
    <property type="entry name" value="TrwB_TraG_TraD_VirD4"/>
    <property type="match status" value="1"/>
</dbReference>
<evidence type="ECO:0000256" key="9">
    <source>
        <dbReference type="ARBA" id="ARBA00022989"/>
    </source>
</evidence>
<dbReference type="InterPro" id="IPR050206">
    <property type="entry name" value="FtsK/SpoIIIE/SftA"/>
</dbReference>
<dbReference type="Gene3D" id="3.40.50.300">
    <property type="entry name" value="P-loop containing nucleotide triphosphate hydrolases"/>
    <property type="match status" value="1"/>
</dbReference>
<evidence type="ECO:0000256" key="12">
    <source>
        <dbReference type="ARBA" id="ARBA00023306"/>
    </source>
</evidence>
<feature type="transmembrane region" description="Helical" evidence="16">
    <location>
        <begin position="102"/>
        <end position="127"/>
    </location>
</feature>
<dbReference type="AlphaFoldDB" id="A0AAU8LWP6"/>
<dbReference type="SMART" id="SM00843">
    <property type="entry name" value="Ftsk_gamma"/>
    <property type="match status" value="1"/>
</dbReference>
<keyword evidence="7" id="KW-0159">Chromosome partition</keyword>
<evidence type="ECO:0000256" key="6">
    <source>
        <dbReference type="ARBA" id="ARBA00022741"/>
    </source>
</evidence>
<evidence type="ECO:0000256" key="13">
    <source>
        <dbReference type="ARBA" id="ARBA00025923"/>
    </source>
</evidence>
<keyword evidence="12" id="KW-0131">Cell cycle</keyword>
<proteinExistence type="inferred from homology"/>
<dbReference type="InterPro" id="IPR041027">
    <property type="entry name" value="FtsK_alpha"/>
</dbReference>
<evidence type="ECO:0000256" key="10">
    <source>
        <dbReference type="ARBA" id="ARBA00023125"/>
    </source>
</evidence>
<feature type="domain" description="FtsK" evidence="17">
    <location>
        <begin position="420"/>
        <end position="606"/>
    </location>
</feature>
<name>A0AAU8LWP6_9BACT</name>
<dbReference type="Pfam" id="PF01580">
    <property type="entry name" value="FtsK_SpoIIIE"/>
    <property type="match status" value="1"/>
</dbReference>
<keyword evidence="4" id="KW-0132">Cell division</keyword>
<evidence type="ECO:0000256" key="4">
    <source>
        <dbReference type="ARBA" id="ARBA00022618"/>
    </source>
</evidence>
<keyword evidence="5 16" id="KW-0812">Transmembrane</keyword>
<dbReference type="InterPro" id="IPR036390">
    <property type="entry name" value="WH_DNA-bd_sf"/>
</dbReference>
<dbReference type="Gene3D" id="3.30.980.40">
    <property type="match status" value="1"/>
</dbReference>
<evidence type="ECO:0000256" key="11">
    <source>
        <dbReference type="ARBA" id="ARBA00023136"/>
    </source>
</evidence>
<dbReference type="KEGG" id="eaj:Q3M24_00585"/>
<evidence type="ECO:0000256" key="15">
    <source>
        <dbReference type="SAM" id="MobiDB-lite"/>
    </source>
</evidence>
<dbReference type="GO" id="GO:0005524">
    <property type="term" value="F:ATP binding"/>
    <property type="evidence" value="ECO:0007669"/>
    <property type="project" value="UniProtKB-UniRule"/>
</dbReference>
<dbReference type="InterPro" id="IPR018541">
    <property type="entry name" value="Ftsk_gamma"/>
</dbReference>
<feature type="region of interest" description="Disordered" evidence="15">
    <location>
        <begin position="235"/>
        <end position="255"/>
    </location>
</feature>
<accession>A0AAU8LWP6</accession>
<feature type="region of interest" description="Disordered" evidence="15">
    <location>
        <begin position="727"/>
        <end position="747"/>
    </location>
</feature>
<dbReference type="InterPro" id="IPR036388">
    <property type="entry name" value="WH-like_DNA-bd_sf"/>
</dbReference>
<dbReference type="GO" id="GO:0003677">
    <property type="term" value="F:DNA binding"/>
    <property type="evidence" value="ECO:0007669"/>
    <property type="project" value="UniProtKB-KW"/>
</dbReference>
<feature type="transmembrane region" description="Helical" evidence="16">
    <location>
        <begin position="21"/>
        <end position="44"/>
    </location>
</feature>
<reference evidence="18" key="2">
    <citation type="submission" date="2024-06" db="EMBL/GenBank/DDBJ databases">
        <authorList>
            <person name="Plum-Jensen L.E."/>
            <person name="Schramm A."/>
            <person name="Marshall I.P.G."/>
        </authorList>
    </citation>
    <scope>NUCLEOTIDE SEQUENCE</scope>
    <source>
        <strain evidence="18">Rat1</strain>
    </source>
</reference>
<evidence type="ECO:0000259" key="17">
    <source>
        <dbReference type="PROSITE" id="PS50901"/>
    </source>
</evidence>
<dbReference type="Pfam" id="PF13491">
    <property type="entry name" value="FtsK_4TM"/>
    <property type="match status" value="1"/>
</dbReference>